<dbReference type="SUPFAM" id="SSF82199">
    <property type="entry name" value="SET domain"/>
    <property type="match status" value="1"/>
</dbReference>
<sequence length="394" mass="43072">MNADIRANPSLDSPYFDLAGHLGSRAYCIHNMMYPDSGEETSGLLDIGVKDLLPSPFFAPPLSPPKGTTFELRPAEGTSGVGMFAARNIPAGGLILVERPILIAPYIIALESAPESEIFAALLRRLPPDTVAHFMTLANCKPPEECTAIEGIMRTNAIAVSLPVPDDVPYPELPTHRALFLNTSRCNHSCSPNAKWHWDAPSFSLSLKALRPIPAGHEITVAYIDPTSPRAERRAQLKDTYAFSCRCAACARPSAAVAQSDAARAELAAFWAAVLPFEAWCRDARLPDYGLVDAHARAYQLIEAEGLQTLGIGKHLDAIAMGYGALRDVAQFRVWAARARDARLEEDDAVGARVLEEWIREPETFPVWGWRESLLKASSPKASSPKSVKCMWRD</sequence>
<protein>
    <recommendedName>
        <fullName evidence="1">SET domain-containing protein</fullName>
    </recommendedName>
</protein>
<dbReference type="Proteomes" id="UP001222325">
    <property type="component" value="Unassembled WGS sequence"/>
</dbReference>
<evidence type="ECO:0000313" key="3">
    <source>
        <dbReference type="Proteomes" id="UP001222325"/>
    </source>
</evidence>
<dbReference type="SMART" id="SM00317">
    <property type="entry name" value="SET"/>
    <property type="match status" value="1"/>
</dbReference>
<organism evidence="2 3">
    <name type="scientific">Mycena belliarum</name>
    <dbReference type="NCBI Taxonomy" id="1033014"/>
    <lineage>
        <taxon>Eukaryota</taxon>
        <taxon>Fungi</taxon>
        <taxon>Dikarya</taxon>
        <taxon>Basidiomycota</taxon>
        <taxon>Agaricomycotina</taxon>
        <taxon>Agaricomycetes</taxon>
        <taxon>Agaricomycetidae</taxon>
        <taxon>Agaricales</taxon>
        <taxon>Marasmiineae</taxon>
        <taxon>Mycenaceae</taxon>
        <taxon>Mycena</taxon>
    </lineage>
</organism>
<proteinExistence type="predicted"/>
<gene>
    <name evidence="2" type="ORF">B0H15DRAFT_776709</name>
</gene>
<reference evidence="2" key="1">
    <citation type="submission" date="2023-03" db="EMBL/GenBank/DDBJ databases">
        <title>Massive genome expansion in bonnet fungi (Mycena s.s.) driven by repeated elements and novel gene families across ecological guilds.</title>
        <authorList>
            <consortium name="Lawrence Berkeley National Laboratory"/>
            <person name="Harder C.B."/>
            <person name="Miyauchi S."/>
            <person name="Viragh M."/>
            <person name="Kuo A."/>
            <person name="Thoen E."/>
            <person name="Andreopoulos B."/>
            <person name="Lu D."/>
            <person name="Skrede I."/>
            <person name="Drula E."/>
            <person name="Henrissat B."/>
            <person name="Morin E."/>
            <person name="Kohler A."/>
            <person name="Barry K."/>
            <person name="LaButti K."/>
            <person name="Morin E."/>
            <person name="Salamov A."/>
            <person name="Lipzen A."/>
            <person name="Mereny Z."/>
            <person name="Hegedus B."/>
            <person name="Baldrian P."/>
            <person name="Stursova M."/>
            <person name="Weitz H."/>
            <person name="Taylor A."/>
            <person name="Grigoriev I.V."/>
            <person name="Nagy L.G."/>
            <person name="Martin F."/>
            <person name="Kauserud H."/>
        </authorList>
    </citation>
    <scope>NUCLEOTIDE SEQUENCE</scope>
    <source>
        <strain evidence="2">CBHHK173m</strain>
    </source>
</reference>
<dbReference type="PROSITE" id="PS50280">
    <property type="entry name" value="SET"/>
    <property type="match status" value="1"/>
</dbReference>
<keyword evidence="3" id="KW-1185">Reference proteome</keyword>
<accession>A0AAD6XT22</accession>
<name>A0AAD6XT22_9AGAR</name>
<dbReference type="InterPro" id="IPR001214">
    <property type="entry name" value="SET_dom"/>
</dbReference>
<dbReference type="Gene3D" id="2.170.270.10">
    <property type="entry name" value="SET domain"/>
    <property type="match status" value="1"/>
</dbReference>
<dbReference type="AlphaFoldDB" id="A0AAD6XT22"/>
<dbReference type="PANTHER" id="PTHR47332:SF4">
    <property type="entry name" value="SET DOMAIN-CONTAINING PROTEIN 5"/>
    <property type="match status" value="1"/>
</dbReference>
<dbReference type="Pfam" id="PF00856">
    <property type="entry name" value="SET"/>
    <property type="match status" value="1"/>
</dbReference>
<dbReference type="PANTHER" id="PTHR47332">
    <property type="entry name" value="SET DOMAIN-CONTAINING PROTEIN 5"/>
    <property type="match status" value="1"/>
</dbReference>
<evidence type="ECO:0000259" key="1">
    <source>
        <dbReference type="PROSITE" id="PS50280"/>
    </source>
</evidence>
<dbReference type="InterPro" id="IPR046341">
    <property type="entry name" value="SET_dom_sf"/>
</dbReference>
<evidence type="ECO:0000313" key="2">
    <source>
        <dbReference type="EMBL" id="KAJ7093342.1"/>
    </source>
</evidence>
<feature type="domain" description="SET" evidence="1">
    <location>
        <begin position="68"/>
        <end position="224"/>
    </location>
</feature>
<dbReference type="EMBL" id="JARJCN010000016">
    <property type="protein sequence ID" value="KAJ7093342.1"/>
    <property type="molecule type" value="Genomic_DNA"/>
</dbReference>
<dbReference type="CDD" id="cd20071">
    <property type="entry name" value="SET_SMYD"/>
    <property type="match status" value="1"/>
</dbReference>
<dbReference type="InterPro" id="IPR053185">
    <property type="entry name" value="SET_domain_protein"/>
</dbReference>
<comment type="caution">
    <text evidence="2">The sequence shown here is derived from an EMBL/GenBank/DDBJ whole genome shotgun (WGS) entry which is preliminary data.</text>
</comment>